<evidence type="ECO:0000256" key="5">
    <source>
        <dbReference type="SAM" id="Coils"/>
    </source>
</evidence>
<dbReference type="PROSITE" id="PS50145">
    <property type="entry name" value="ZF_TRAF"/>
    <property type="match status" value="1"/>
</dbReference>
<keyword evidence="3 4" id="KW-0862">Zinc</keyword>
<dbReference type="InterPro" id="IPR001841">
    <property type="entry name" value="Znf_RING"/>
</dbReference>
<organism evidence="9">
    <name type="scientific">Naegleria gruberi</name>
    <name type="common">Amoeba</name>
    <dbReference type="NCBI Taxonomy" id="5762"/>
    <lineage>
        <taxon>Eukaryota</taxon>
        <taxon>Discoba</taxon>
        <taxon>Heterolobosea</taxon>
        <taxon>Tetramitia</taxon>
        <taxon>Eutetramitia</taxon>
        <taxon>Vahlkampfiidae</taxon>
        <taxon>Naegleria</taxon>
    </lineage>
</organism>
<dbReference type="OMA" id="FYECLIC"/>
<evidence type="ECO:0000256" key="2">
    <source>
        <dbReference type="ARBA" id="ARBA00022771"/>
    </source>
</evidence>
<evidence type="ECO:0000313" key="9">
    <source>
        <dbReference type="Proteomes" id="UP000006671"/>
    </source>
</evidence>
<feature type="domain" description="TRAF-type" evidence="7">
    <location>
        <begin position="71"/>
        <end position="121"/>
    </location>
</feature>
<evidence type="ECO:0000256" key="3">
    <source>
        <dbReference type="ARBA" id="ARBA00022833"/>
    </source>
</evidence>
<protein>
    <submittedName>
        <fullName evidence="8">Predicted protein</fullName>
    </submittedName>
</protein>
<keyword evidence="1 4" id="KW-0479">Metal-binding</keyword>
<dbReference type="InterPro" id="IPR001293">
    <property type="entry name" value="Znf_TRAF"/>
</dbReference>
<sequence>MLNSVSLEFYECLICSEIVLDNRECKSCHKLFCYDCIHKWLKGHNNCPHCSASPVQCNDKQDFSSFIHNYHAELIANSLEVECPNGADCDLKKIPRGDLKKHLDQFCTGRKCACKMGKFGCGWFGLSKLMDEHLSHDCIFANPMVVKALEDLETKVNSLTSENQKLKEENEKISKRVKELEEGGSIFGRNEPTAPSNDNNNSMVNQFNQNVPGYSTPSTPMPTPQPMTPTTFNQQPPPQMNQSMYGSSVQPLNQSMYTSYSMPYASTSLQSPTYGSVNVKRVRLVVTTCIWNRLPGIRGEAYLPLTDGYDNTFEFNVNEFNNGEISNYSPLVSTSGNWTSGAMKLNITWTQLNRSIIIDGMAGFCAPGATNLLLNFAVKSTGLGGRGNIGDGGKIHCTVIVN</sequence>
<proteinExistence type="predicted"/>
<dbReference type="InParanoid" id="D2VQJ1"/>
<evidence type="ECO:0000259" key="7">
    <source>
        <dbReference type="PROSITE" id="PS50145"/>
    </source>
</evidence>
<keyword evidence="2 4" id="KW-0863">Zinc-finger</keyword>
<feature type="zinc finger region" description="TRAF-type" evidence="4">
    <location>
        <begin position="71"/>
        <end position="121"/>
    </location>
</feature>
<dbReference type="CDD" id="cd16619">
    <property type="entry name" value="mRING-HC-C4C4_TRIM37_C-VIII"/>
    <property type="match status" value="1"/>
</dbReference>
<evidence type="ECO:0000256" key="4">
    <source>
        <dbReference type="PROSITE-ProRule" id="PRU00207"/>
    </source>
</evidence>
<reference evidence="8 9" key="1">
    <citation type="journal article" date="2010" name="Cell">
        <title>The genome of Naegleria gruberi illuminates early eukaryotic versatility.</title>
        <authorList>
            <person name="Fritz-Laylin L.K."/>
            <person name="Prochnik S.E."/>
            <person name="Ginger M.L."/>
            <person name="Dacks J.B."/>
            <person name="Carpenter M.L."/>
            <person name="Field M.C."/>
            <person name="Kuo A."/>
            <person name="Paredez A."/>
            <person name="Chapman J."/>
            <person name="Pham J."/>
            <person name="Shu S."/>
            <person name="Neupane R."/>
            <person name="Cipriano M."/>
            <person name="Mancuso J."/>
            <person name="Tu H."/>
            <person name="Salamov A."/>
            <person name="Lindquist E."/>
            <person name="Shapiro H."/>
            <person name="Lucas S."/>
            <person name="Grigoriev I.V."/>
            <person name="Cande W.Z."/>
            <person name="Fulton C."/>
            <person name="Rokhsar D.S."/>
            <person name="Dawson S.C."/>
        </authorList>
    </citation>
    <scope>NUCLEOTIDE SEQUENCE [LARGE SCALE GENOMIC DNA]</scope>
    <source>
        <strain evidence="8 9">NEG-M</strain>
    </source>
</reference>
<dbReference type="Pfam" id="PF13639">
    <property type="entry name" value="zf-RING_2"/>
    <property type="match status" value="1"/>
</dbReference>
<dbReference type="GeneID" id="8855894"/>
<dbReference type="AlphaFoldDB" id="D2VQJ1"/>
<dbReference type="Gene3D" id="3.30.40.10">
    <property type="entry name" value="Zinc/RING finger domain, C3HC4 (zinc finger)"/>
    <property type="match status" value="2"/>
</dbReference>
<dbReference type="Proteomes" id="UP000006671">
    <property type="component" value="Unassembled WGS sequence"/>
</dbReference>
<dbReference type="EMBL" id="GG738889">
    <property type="protein sequence ID" value="EFC40958.1"/>
    <property type="molecule type" value="Genomic_DNA"/>
</dbReference>
<evidence type="ECO:0000259" key="6">
    <source>
        <dbReference type="PROSITE" id="PS50089"/>
    </source>
</evidence>
<dbReference type="OrthoDB" id="5547302at2759"/>
<dbReference type="KEGG" id="ngr:NAEGRDRAFT_71243"/>
<dbReference type="SUPFAM" id="SSF57850">
    <property type="entry name" value="RING/U-box"/>
    <property type="match status" value="1"/>
</dbReference>
<dbReference type="eggNOG" id="ENOG502T29Q">
    <property type="taxonomic scope" value="Eukaryota"/>
</dbReference>
<feature type="coiled-coil region" evidence="5">
    <location>
        <begin position="149"/>
        <end position="183"/>
    </location>
</feature>
<dbReference type="InterPro" id="IPR013083">
    <property type="entry name" value="Znf_RING/FYVE/PHD"/>
</dbReference>
<accession>D2VQJ1</accession>
<gene>
    <name evidence="8" type="ORF">NAEGRDRAFT_71243</name>
</gene>
<keyword evidence="5" id="KW-0175">Coiled coil</keyword>
<keyword evidence="9" id="KW-1185">Reference proteome</keyword>
<name>D2VQJ1_NAEGR</name>
<dbReference type="RefSeq" id="XP_002673702.1">
    <property type="nucleotide sequence ID" value="XM_002673656.1"/>
</dbReference>
<dbReference type="PROSITE" id="PS50089">
    <property type="entry name" value="ZF_RING_2"/>
    <property type="match status" value="1"/>
</dbReference>
<dbReference type="SUPFAM" id="SSF49599">
    <property type="entry name" value="TRAF domain-like"/>
    <property type="match status" value="1"/>
</dbReference>
<evidence type="ECO:0000256" key="1">
    <source>
        <dbReference type="ARBA" id="ARBA00022723"/>
    </source>
</evidence>
<dbReference type="GO" id="GO:0008270">
    <property type="term" value="F:zinc ion binding"/>
    <property type="evidence" value="ECO:0007669"/>
    <property type="project" value="UniProtKB-KW"/>
</dbReference>
<feature type="domain" description="RING-type" evidence="6">
    <location>
        <begin position="12"/>
        <end position="51"/>
    </location>
</feature>
<evidence type="ECO:0000313" key="8">
    <source>
        <dbReference type="EMBL" id="EFC40958.1"/>
    </source>
</evidence>
<dbReference type="VEuPathDB" id="AmoebaDB:NAEGRDRAFT_71243"/>